<keyword evidence="4" id="KW-1185">Reference proteome</keyword>
<feature type="active site" description="Proton donor/acceptor" evidence="2">
    <location>
        <position position="109"/>
    </location>
</feature>
<dbReference type="EMBL" id="QWVT01000022">
    <property type="protein sequence ID" value="RID84255.1"/>
    <property type="molecule type" value="Genomic_DNA"/>
</dbReference>
<dbReference type="GO" id="GO:0016787">
    <property type="term" value="F:hydrolase activity"/>
    <property type="evidence" value="ECO:0007669"/>
    <property type="project" value="UniProtKB-KW"/>
</dbReference>
<keyword evidence="1" id="KW-0378">Hydrolase</keyword>
<dbReference type="Proteomes" id="UP000265816">
    <property type="component" value="Unassembled WGS sequence"/>
</dbReference>
<gene>
    <name evidence="3" type="ORF">D1970_13245</name>
</gene>
<dbReference type="AlphaFoldDB" id="A0A398B309"/>
<organism evidence="3 4">
    <name type="scientific">Mesobacillus zeae</name>
    <dbReference type="NCBI Taxonomy" id="1917180"/>
    <lineage>
        <taxon>Bacteria</taxon>
        <taxon>Bacillati</taxon>
        <taxon>Bacillota</taxon>
        <taxon>Bacilli</taxon>
        <taxon>Bacillales</taxon>
        <taxon>Bacillaceae</taxon>
        <taxon>Mesobacillus</taxon>
    </lineage>
</organism>
<proteinExistence type="predicted"/>
<dbReference type="RefSeq" id="WP_119113349.1">
    <property type="nucleotide sequence ID" value="NZ_CBCSEO010000017.1"/>
</dbReference>
<accession>A0A398B309</accession>
<feature type="active site" description="Acyl-thioester intermediate" evidence="2">
    <location>
        <position position="167"/>
    </location>
</feature>
<dbReference type="CDD" id="cd05828">
    <property type="entry name" value="Sortase_D_1"/>
    <property type="match status" value="1"/>
</dbReference>
<sequence>MVRKRISLLFIAGGLFFIILAVSQIYRSEVSQSYALSRARELVKENGDKPGGKPTAQKQDIIGILRLPSIKAELPVIKGTSEDDLLKGVGHYEGTAMPGEKGQMVLSGHRDTVFKKVGKLSVGDELKMETPEGTYTYTIDKTYIVEADDRTVIKDIVTEEVLTLTTCYPFSFIGDAPQRYIVNAKRKV</sequence>
<dbReference type="InterPro" id="IPR053525">
    <property type="entry name" value="Sortase_D"/>
</dbReference>
<evidence type="ECO:0000313" key="4">
    <source>
        <dbReference type="Proteomes" id="UP000265816"/>
    </source>
</evidence>
<comment type="caution">
    <text evidence="3">The sequence shown here is derived from an EMBL/GenBank/DDBJ whole genome shotgun (WGS) entry which is preliminary data.</text>
</comment>
<dbReference type="Gene3D" id="2.40.260.10">
    <property type="entry name" value="Sortase"/>
    <property type="match status" value="1"/>
</dbReference>
<dbReference type="NCBIfam" id="TIGR01076">
    <property type="entry name" value="sortase_fam"/>
    <property type="match status" value="1"/>
</dbReference>
<protein>
    <submittedName>
        <fullName evidence="3">Class D sortase</fullName>
    </submittedName>
</protein>
<name>A0A398B309_9BACI</name>
<dbReference type="Pfam" id="PF04203">
    <property type="entry name" value="Sortase"/>
    <property type="match status" value="1"/>
</dbReference>
<evidence type="ECO:0000256" key="1">
    <source>
        <dbReference type="ARBA" id="ARBA00022801"/>
    </source>
</evidence>
<dbReference type="InterPro" id="IPR023365">
    <property type="entry name" value="Sortase_dom-sf"/>
</dbReference>
<dbReference type="NCBIfam" id="NF033746">
    <property type="entry name" value="class_D_sortase"/>
    <property type="match status" value="1"/>
</dbReference>
<dbReference type="InterPro" id="IPR005754">
    <property type="entry name" value="Sortase"/>
</dbReference>
<evidence type="ECO:0000313" key="3">
    <source>
        <dbReference type="EMBL" id="RID84255.1"/>
    </source>
</evidence>
<dbReference type="OrthoDB" id="165822at2"/>
<dbReference type="SUPFAM" id="SSF63817">
    <property type="entry name" value="Sortase"/>
    <property type="match status" value="1"/>
</dbReference>
<reference evidence="3 4" key="1">
    <citation type="submission" date="2018-08" db="EMBL/GenBank/DDBJ databases">
        <title>Bacillus jemisoniae sp. nov., Bacillus chryseoplanitiae sp. nov., Bacillus resnikiae sp. nov., and Bacillus frankliniae sp. nov., isolated from Viking spacecraft and associated surfaces.</title>
        <authorList>
            <person name="Seuylemezian A."/>
            <person name="Vaishampayan P."/>
        </authorList>
    </citation>
    <scope>NUCLEOTIDE SEQUENCE [LARGE SCALE GENOMIC DNA]</scope>
    <source>
        <strain evidence="3 4">JJ-247</strain>
    </source>
</reference>
<evidence type="ECO:0000256" key="2">
    <source>
        <dbReference type="PIRSR" id="PIRSR605754-1"/>
    </source>
</evidence>
<dbReference type="InterPro" id="IPR041999">
    <property type="entry name" value="Sortase_D_1"/>
</dbReference>